<organism evidence="2 3">
    <name type="scientific">Salipiger abyssi</name>
    <dbReference type="NCBI Taxonomy" id="1250539"/>
    <lineage>
        <taxon>Bacteria</taxon>
        <taxon>Pseudomonadati</taxon>
        <taxon>Pseudomonadota</taxon>
        <taxon>Alphaproteobacteria</taxon>
        <taxon>Rhodobacterales</taxon>
        <taxon>Roseobacteraceae</taxon>
        <taxon>Salipiger</taxon>
    </lineage>
</organism>
<protein>
    <submittedName>
        <fullName evidence="2">Glyoxalase-like domain-containing protein</fullName>
    </submittedName>
</protein>
<dbReference type="KEGG" id="paby:Ga0080574_TMP1338"/>
<dbReference type="InterPro" id="IPR025870">
    <property type="entry name" value="Glyoxalase-like_dom"/>
</dbReference>
<feature type="domain" description="Glyoxalase-like" evidence="1">
    <location>
        <begin position="5"/>
        <end position="174"/>
    </location>
</feature>
<proteinExistence type="predicted"/>
<dbReference type="Gene3D" id="3.10.180.10">
    <property type="entry name" value="2,3-Dihydroxybiphenyl 1,2-Dioxygenase, domain 1"/>
    <property type="match status" value="1"/>
</dbReference>
<dbReference type="Pfam" id="PF13468">
    <property type="entry name" value="Glyoxalase_3"/>
    <property type="match status" value="1"/>
</dbReference>
<keyword evidence="3" id="KW-1185">Reference proteome</keyword>
<sequence length="206" mass="22278">MKLQLDHIAVLGESLEEAVAHSEAAVGMPLLPGGEHPRYGTHNQLLGLGHGLYLEAMSIDPAAPPPEEPRWFGLDRFEGPARLDKWICRVTDMDAALAALPMAGRPVELSRGRLRWVMSVPEDGMLPFDGMFPALIEWRSPVPAGAMLSASGTTLARLVVTHPEAEALEALLVPYLDAPLVRFATGDAPGLRAELRNAQGQVRILQ</sequence>
<dbReference type="Proteomes" id="UP000187059">
    <property type="component" value="Chromosome"/>
</dbReference>
<name>A0A1P8UQJ7_9RHOB</name>
<evidence type="ECO:0000259" key="1">
    <source>
        <dbReference type="Pfam" id="PF13468"/>
    </source>
</evidence>
<dbReference type="RefSeq" id="WP_076696373.1">
    <property type="nucleotide sequence ID" value="NZ_CP015093.1"/>
</dbReference>
<dbReference type="InterPro" id="IPR029068">
    <property type="entry name" value="Glyas_Bleomycin-R_OHBP_Dase"/>
</dbReference>
<evidence type="ECO:0000313" key="3">
    <source>
        <dbReference type="Proteomes" id="UP000187059"/>
    </source>
</evidence>
<reference evidence="2 3" key="1">
    <citation type="submission" date="2016-04" db="EMBL/GenBank/DDBJ databases">
        <title>Deep-sea bacteria in the southern Pacific.</title>
        <authorList>
            <person name="Tang K."/>
        </authorList>
    </citation>
    <scope>NUCLEOTIDE SEQUENCE [LARGE SCALE GENOMIC DNA]</scope>
    <source>
        <strain evidence="2 3">JLT2014</strain>
    </source>
</reference>
<dbReference type="OrthoDB" id="8451710at2"/>
<gene>
    <name evidence="2" type="ORF">Ga0080574_TMP1338</name>
</gene>
<dbReference type="SUPFAM" id="SSF54593">
    <property type="entry name" value="Glyoxalase/Bleomycin resistance protein/Dihydroxybiphenyl dioxygenase"/>
    <property type="match status" value="1"/>
</dbReference>
<evidence type="ECO:0000313" key="2">
    <source>
        <dbReference type="EMBL" id="APZ51672.1"/>
    </source>
</evidence>
<accession>A0A1P8UQJ7</accession>
<dbReference type="AlphaFoldDB" id="A0A1P8UQJ7"/>
<dbReference type="EMBL" id="CP015093">
    <property type="protein sequence ID" value="APZ51672.1"/>
    <property type="molecule type" value="Genomic_DNA"/>
</dbReference>
<dbReference type="STRING" id="1250539.Ga0080574_TMP1338"/>